<dbReference type="GO" id="GO:0004190">
    <property type="term" value="F:aspartic-type endopeptidase activity"/>
    <property type="evidence" value="ECO:0007669"/>
    <property type="project" value="InterPro"/>
</dbReference>
<reference evidence="3 4" key="1">
    <citation type="journal article" date="2019" name="BMC Genomics">
        <title>New insights from Opisthorchis felineus genome: update on genomics of the epidemiologically important liver flukes.</title>
        <authorList>
            <person name="Ershov N.I."/>
            <person name="Mordvinov V.A."/>
            <person name="Prokhortchouk E.B."/>
            <person name="Pakharukova M.Y."/>
            <person name="Gunbin K.V."/>
            <person name="Ustyantsev K."/>
            <person name="Genaev M.A."/>
            <person name="Blinov A.G."/>
            <person name="Mazur A."/>
            <person name="Boulygina E."/>
            <person name="Tsygankova S."/>
            <person name="Khrameeva E."/>
            <person name="Chekanov N."/>
            <person name="Fan G."/>
            <person name="Xiao A."/>
            <person name="Zhang H."/>
            <person name="Xu X."/>
            <person name="Yang H."/>
            <person name="Solovyev V."/>
            <person name="Lee S.M."/>
            <person name="Liu X."/>
            <person name="Afonnikov D.A."/>
            <person name="Skryabin K.G."/>
        </authorList>
    </citation>
    <scope>NUCLEOTIDE SEQUENCE [LARGE SCALE GENOMIC DNA]</scope>
    <source>
        <strain evidence="3">AK-0245</strain>
        <tissue evidence="3">Whole organism</tissue>
    </source>
</reference>
<evidence type="ECO:0000259" key="2">
    <source>
        <dbReference type="PROSITE" id="PS51767"/>
    </source>
</evidence>
<dbReference type="SUPFAM" id="SSF50630">
    <property type="entry name" value="Acid proteases"/>
    <property type="match status" value="1"/>
</dbReference>
<evidence type="ECO:0000313" key="4">
    <source>
        <dbReference type="Proteomes" id="UP000308267"/>
    </source>
</evidence>
<keyword evidence="4" id="KW-1185">Reference proteome</keyword>
<feature type="domain" description="Peptidase A1" evidence="2">
    <location>
        <begin position="15"/>
        <end position="170"/>
    </location>
</feature>
<protein>
    <recommendedName>
        <fullName evidence="2">Peptidase A1 domain-containing protein</fullName>
    </recommendedName>
</protein>
<dbReference type="InterPro" id="IPR021109">
    <property type="entry name" value="Peptidase_aspartic_dom_sf"/>
</dbReference>
<dbReference type="Gene3D" id="2.40.70.10">
    <property type="entry name" value="Acid Proteases"/>
    <property type="match status" value="1"/>
</dbReference>
<dbReference type="Proteomes" id="UP000308267">
    <property type="component" value="Unassembled WGS sequence"/>
</dbReference>
<dbReference type="InterPro" id="IPR001461">
    <property type="entry name" value="Aspartic_peptidase_A1"/>
</dbReference>
<name>A0A4S2M4U1_OPIFE</name>
<sequence length="170" mass="19193">MLVVPLEYDSESSAYVASVQVGTPPQTFYVVFDTGSPQRWLLSAESNDPNIKSRKRKYKSKTRKLTETTVSVTYVSMKVVGRLVEDNLTIGGYTMDNFKFLEATEISEAIGKDEKFDGVFGLVLDMTSLTFHPTLLGLMQQCDLIEEYSVSFRFCGYVLMNHIIHILPII</sequence>
<dbReference type="PANTHER" id="PTHR47966:SF51">
    <property type="entry name" value="BETA-SITE APP-CLEAVING ENZYME, ISOFORM A-RELATED"/>
    <property type="match status" value="1"/>
</dbReference>
<accession>A0A4S2M4U1</accession>
<dbReference type="EMBL" id="SJOL01006265">
    <property type="protein sequence ID" value="TGZ69007.1"/>
    <property type="molecule type" value="Genomic_DNA"/>
</dbReference>
<dbReference type="PROSITE" id="PS51767">
    <property type="entry name" value="PEPTIDASE_A1"/>
    <property type="match status" value="1"/>
</dbReference>
<dbReference type="Pfam" id="PF00026">
    <property type="entry name" value="Asp"/>
    <property type="match status" value="1"/>
</dbReference>
<dbReference type="GO" id="GO:0006508">
    <property type="term" value="P:proteolysis"/>
    <property type="evidence" value="ECO:0007669"/>
    <property type="project" value="InterPro"/>
</dbReference>
<dbReference type="CDD" id="cd05471">
    <property type="entry name" value="pepsin_like"/>
    <property type="match status" value="1"/>
</dbReference>
<organism evidence="3 4">
    <name type="scientific">Opisthorchis felineus</name>
    <dbReference type="NCBI Taxonomy" id="147828"/>
    <lineage>
        <taxon>Eukaryota</taxon>
        <taxon>Metazoa</taxon>
        <taxon>Spiralia</taxon>
        <taxon>Lophotrochozoa</taxon>
        <taxon>Platyhelminthes</taxon>
        <taxon>Trematoda</taxon>
        <taxon>Digenea</taxon>
        <taxon>Opisthorchiida</taxon>
        <taxon>Opisthorchiata</taxon>
        <taxon>Opisthorchiidae</taxon>
        <taxon>Opisthorchis</taxon>
    </lineage>
</organism>
<gene>
    <name evidence="3" type="ORF">CRM22_003978</name>
</gene>
<dbReference type="InterPro" id="IPR034164">
    <property type="entry name" value="Pepsin-like_dom"/>
</dbReference>
<evidence type="ECO:0000313" key="3">
    <source>
        <dbReference type="EMBL" id="TGZ69007.1"/>
    </source>
</evidence>
<comment type="similarity">
    <text evidence="1">Belongs to the peptidase A1 family.</text>
</comment>
<dbReference type="OrthoDB" id="5842090at2759"/>
<evidence type="ECO:0000256" key="1">
    <source>
        <dbReference type="ARBA" id="ARBA00007447"/>
    </source>
</evidence>
<comment type="caution">
    <text evidence="3">The sequence shown here is derived from an EMBL/GenBank/DDBJ whole genome shotgun (WGS) entry which is preliminary data.</text>
</comment>
<dbReference type="PANTHER" id="PTHR47966">
    <property type="entry name" value="BETA-SITE APP-CLEAVING ENZYME, ISOFORM A-RELATED"/>
    <property type="match status" value="1"/>
</dbReference>
<dbReference type="STRING" id="147828.A0A4S2M4U1"/>
<dbReference type="InterPro" id="IPR033121">
    <property type="entry name" value="PEPTIDASE_A1"/>
</dbReference>
<proteinExistence type="inferred from homology"/>
<dbReference type="AlphaFoldDB" id="A0A4S2M4U1"/>